<feature type="compositionally biased region" description="Basic and acidic residues" evidence="1">
    <location>
        <begin position="414"/>
        <end position="423"/>
    </location>
</feature>
<feature type="region of interest" description="Disordered" evidence="1">
    <location>
        <begin position="352"/>
        <end position="455"/>
    </location>
</feature>
<feature type="compositionally biased region" description="Low complexity" evidence="1">
    <location>
        <begin position="623"/>
        <end position="642"/>
    </location>
</feature>
<name>A0A225AEM2_TALAT</name>
<feature type="compositionally biased region" description="Low complexity" evidence="1">
    <location>
        <begin position="1149"/>
        <end position="1179"/>
    </location>
</feature>
<feature type="compositionally biased region" description="Basic and acidic residues" evidence="1">
    <location>
        <begin position="1"/>
        <end position="10"/>
    </location>
</feature>
<feature type="compositionally biased region" description="Basic and acidic residues" evidence="1">
    <location>
        <begin position="905"/>
        <end position="915"/>
    </location>
</feature>
<feature type="region of interest" description="Disordered" evidence="1">
    <location>
        <begin position="535"/>
        <end position="595"/>
    </location>
</feature>
<comment type="caution">
    <text evidence="2">The sequence shown here is derived from an EMBL/GenBank/DDBJ whole genome shotgun (WGS) entry which is preliminary data.</text>
</comment>
<feature type="compositionally biased region" description="Basic and acidic residues" evidence="1">
    <location>
        <begin position="704"/>
        <end position="716"/>
    </location>
</feature>
<gene>
    <name evidence="2" type="ORF">UA08_05172</name>
</gene>
<feature type="region of interest" description="Disordered" evidence="1">
    <location>
        <begin position="1080"/>
        <end position="1110"/>
    </location>
</feature>
<feature type="region of interest" description="Disordered" evidence="1">
    <location>
        <begin position="247"/>
        <end position="291"/>
    </location>
</feature>
<feature type="compositionally biased region" description="Low complexity" evidence="1">
    <location>
        <begin position="728"/>
        <end position="749"/>
    </location>
</feature>
<evidence type="ECO:0000256" key="1">
    <source>
        <dbReference type="SAM" id="MobiDB-lite"/>
    </source>
</evidence>
<reference evidence="2 3" key="1">
    <citation type="submission" date="2015-06" db="EMBL/GenBank/DDBJ databases">
        <title>Talaromyces atroroseus IBT 11181 draft genome.</title>
        <authorList>
            <person name="Rasmussen K.B."/>
            <person name="Rasmussen S."/>
            <person name="Petersen B."/>
            <person name="Sicheritz-Ponten T."/>
            <person name="Mortensen U.H."/>
            <person name="Thrane U."/>
        </authorList>
    </citation>
    <scope>NUCLEOTIDE SEQUENCE [LARGE SCALE GENOMIC DNA]</scope>
    <source>
        <strain evidence="2 3">IBT 11181</strain>
    </source>
</reference>
<feature type="compositionally biased region" description="Polar residues" evidence="1">
    <location>
        <begin position="258"/>
        <end position="270"/>
    </location>
</feature>
<feature type="compositionally biased region" description="Polar residues" evidence="1">
    <location>
        <begin position="1080"/>
        <end position="1093"/>
    </location>
</feature>
<feature type="compositionally biased region" description="Basic residues" evidence="1">
    <location>
        <begin position="750"/>
        <end position="760"/>
    </location>
</feature>
<feature type="compositionally biased region" description="Basic and acidic residues" evidence="1">
    <location>
        <begin position="134"/>
        <end position="150"/>
    </location>
</feature>
<proteinExistence type="predicted"/>
<feature type="region of interest" description="Disordered" evidence="1">
    <location>
        <begin position="865"/>
        <end position="943"/>
    </location>
</feature>
<feature type="region of interest" description="Disordered" evidence="1">
    <location>
        <begin position="1142"/>
        <end position="1184"/>
    </location>
</feature>
<feature type="region of interest" description="Disordered" evidence="1">
    <location>
        <begin position="623"/>
        <end position="783"/>
    </location>
</feature>
<dbReference type="OrthoDB" id="5382952at2759"/>
<sequence length="1540" mass="168075">MSSRRTDRILGTRLPELKSPTDNIMTSPQKRSPALGYSGIASSKSYLPAPINSPTERGSESRATIRQAEPLIVRPVTKASRSQSSDEERPSGLPRLTGNNPTYRRPSAPSLTSNRPEIYQVPAAPNKPIPMESVHSDVAKPRSTKDDRPRNVLRRKANFRRRDDPIGQSNVDGKVAEVLTTVSPAQYIAQPEHSIGILTPNIQGISYSEDSSNVPTKLPRVKIPKATDNVPIQQIPKEFIGLRTTINTSNLPPPPTPIFTSASSPSTRYSESPGMWSSRGSTPTSLSSYSPGITQPATTGYRFKQQSPIQIRQTAGLRMTTTPVSQIDSDEPTILGPIATDVYTRTPKAEALPMQQANQEPVPQTSSRAEYQLAKSPQISQKSRNGSYDEQDNVDNPPDSKSVSNGSLFKPRRPSRDGTDKLEQTVSPVIRSNLPALRATTTHARRASAEKINSPERLRVAPFKSAAASVESFQSNVSARTPSRNDSTQIPRKAPRTLVKSPKESKSYENTNSTNKYNIFNKKSKVELSFTKSNLEEKASRKGPVAGTGHEGYGKYAQRGRKSSVGNTNGTRARSTSTNGGTSIASSKGSNHQQPDIDDFFLERLEPVVISGGGMDREQLFRTQSGQSSSTLSATSASGSSTFNGEPLMRGYSSESLSSSLDQAKPAPWLFSSDTSLSPQVRRTQHMKSKNTRNEPAPSGIPSFKRDAARGTHEVSEANQDANFSALPPISKVASKSSSTTSPKISNTKPSRRWNFFHRSQKNEQNQSAPVPTSSTTSTETQLHAHVAPVAKSRPVAHYALIEADSDSLEDILHRVEESPPSDDEAFLQAQLAEPTEPALNVRHGTSVLLPSPPTIWKEFTAEGINPSQNRPASPKVFFQKQDESPENKRRSRLAPVGRIPRVVSSRDRERDHKPPSQSYSRPFSRDEAPSFTITAGPQRDIQDRYGRSKLSVETDPFSQGPIYYSPPGASGPFSAPVLSESAKFMSGAYATDEFIRFSPRKQSEVSSSTSEADSILATVASMAAKPNANESEEEIWAEYDDLLDIMMAPSSKTEQDFGTMGPFELVKKASKTLQAEISGSDTIPRVSTTSDTPDVAFATPPARSSDVSVRLRRSKIAAALHSPSPQVSYNDLIAEYSEPNKSLSDVAPPESSTEPPETTSQTQSDKAQSPTPTNTTDFETTRRRNTMLFDMAERMREGAAAQTNLRSASLMTSKWLSFGRVLFSPAHNRIQKSESECILIIDGLGNDDWSYYCALTYPNANIYNLSIRSGSSSSSPHPEAWKPPSNHHLIHHTGVVDTAFPFPKGFFSACVIRFPAASSEDGQRHILSECKRVLRYGGYLEMSVLDLDLVNVGNRTRKAVRNLKEKIYLADSSISLKPASDNFQRLLGICGYDNLNRCMVSIPVAGMIGGSTGSSNSNNTSSDIPSAGTAVSSPPSSLRSPPPHARTPSDEAEPSLGDLLSDPSPSASNDESIAKVVARVGRWWYTRSYEIPVLSDPNIDQSIWAERKILRECQKSGTGFRLLIAYAQKPSEKRRTVSL</sequence>
<keyword evidence="3" id="KW-1185">Reference proteome</keyword>
<dbReference type="STRING" id="1441469.A0A225AEM2"/>
<dbReference type="RefSeq" id="XP_020119842.1">
    <property type="nucleotide sequence ID" value="XM_020267464.1"/>
</dbReference>
<feature type="compositionally biased region" description="Low complexity" evidence="1">
    <location>
        <begin position="1414"/>
        <end position="1423"/>
    </location>
</feature>
<feature type="compositionally biased region" description="Low complexity" evidence="1">
    <location>
        <begin position="277"/>
        <end position="291"/>
    </location>
</feature>
<feature type="compositionally biased region" description="Polar residues" evidence="1">
    <location>
        <begin position="473"/>
        <end position="490"/>
    </location>
</feature>
<feature type="region of interest" description="Disordered" evidence="1">
    <location>
        <begin position="1"/>
        <end position="168"/>
    </location>
</feature>
<feature type="compositionally biased region" description="Polar residues" evidence="1">
    <location>
        <begin position="672"/>
        <end position="682"/>
    </location>
</feature>
<feature type="compositionally biased region" description="Polar residues" evidence="1">
    <location>
        <begin position="52"/>
        <end position="64"/>
    </location>
</feature>
<dbReference type="EMBL" id="LFMY01000007">
    <property type="protein sequence ID" value="OKL59721.1"/>
    <property type="molecule type" value="Genomic_DNA"/>
</dbReference>
<feature type="region of interest" description="Disordered" evidence="1">
    <location>
        <begin position="1414"/>
        <end position="1472"/>
    </location>
</feature>
<feature type="compositionally biased region" description="Polar residues" evidence="1">
    <location>
        <begin position="20"/>
        <end position="30"/>
    </location>
</feature>
<feature type="compositionally biased region" description="Polar residues" evidence="1">
    <location>
        <begin position="564"/>
        <end position="594"/>
    </location>
</feature>
<feature type="compositionally biased region" description="Polar residues" evidence="1">
    <location>
        <begin position="355"/>
        <end position="388"/>
    </location>
</feature>
<evidence type="ECO:0008006" key="4">
    <source>
        <dbReference type="Google" id="ProtNLM"/>
    </source>
</evidence>
<dbReference type="GeneID" id="31004928"/>
<accession>A0A225AEM2</accession>
<evidence type="ECO:0000313" key="2">
    <source>
        <dbReference type="EMBL" id="OKL59721.1"/>
    </source>
</evidence>
<feature type="compositionally biased region" description="Polar residues" evidence="1">
    <location>
        <begin position="763"/>
        <end position="772"/>
    </location>
</feature>
<organism evidence="2 3">
    <name type="scientific">Talaromyces atroroseus</name>
    <dbReference type="NCBI Taxonomy" id="1441469"/>
    <lineage>
        <taxon>Eukaryota</taxon>
        <taxon>Fungi</taxon>
        <taxon>Dikarya</taxon>
        <taxon>Ascomycota</taxon>
        <taxon>Pezizomycotina</taxon>
        <taxon>Eurotiomycetes</taxon>
        <taxon>Eurotiomycetidae</taxon>
        <taxon>Eurotiales</taxon>
        <taxon>Trichocomaceae</taxon>
        <taxon>Talaromyces</taxon>
        <taxon>Talaromyces sect. Trachyspermi</taxon>
    </lineage>
</organism>
<dbReference type="Proteomes" id="UP000214365">
    <property type="component" value="Unassembled WGS sequence"/>
</dbReference>
<feature type="compositionally biased region" description="Low complexity" evidence="1">
    <location>
        <begin position="1455"/>
        <end position="1471"/>
    </location>
</feature>
<feature type="region of interest" description="Disordered" evidence="1">
    <location>
        <begin position="473"/>
        <end position="514"/>
    </location>
</feature>
<protein>
    <recommendedName>
        <fullName evidence="4">Methyltransferase type 11 domain-containing protein</fullName>
    </recommendedName>
</protein>
<evidence type="ECO:0000313" key="3">
    <source>
        <dbReference type="Proteomes" id="UP000214365"/>
    </source>
</evidence>